<name>G9FHL3_9CAUD</name>
<dbReference type="GeneID" id="11541179"/>
<dbReference type="EMBL" id="JN116826">
    <property type="protein sequence ID" value="AEV52101.1"/>
    <property type="molecule type" value="Genomic_DNA"/>
</dbReference>
<proteinExistence type="predicted"/>
<reference evidence="1 2" key="1">
    <citation type="journal article" date="2013" name="Arch. Virol.">
        <title>Characterization and whole genome sequences of the Rhodococcus bacteriophages RGL3 and RER2.</title>
        <authorList>
            <person name="Petrovski S."/>
            <person name="Seviour R.J."/>
            <person name="Tillett D."/>
        </authorList>
    </citation>
    <scope>NUCLEOTIDE SEQUENCE [LARGE SCALE GENOMIC DNA]</scope>
</reference>
<accession>G9FHL3</accession>
<organism evidence="1 2">
    <name type="scientific">Rhodococcus phage RGL3</name>
    <dbReference type="NCBI Taxonomy" id="2922221"/>
    <lineage>
        <taxon>Viruses</taxon>
        <taxon>Duplodnaviria</taxon>
        <taxon>Heunggongvirae</taxon>
        <taxon>Uroviricota</taxon>
        <taxon>Caudoviricetes</taxon>
        <taxon>Rerduovirus</taxon>
        <taxon>Rerduovirus RGL3</taxon>
    </lineage>
</organism>
<evidence type="ECO:0000313" key="2">
    <source>
        <dbReference type="Proteomes" id="UP000005433"/>
    </source>
</evidence>
<dbReference type="RefSeq" id="YP_005086979.1">
    <property type="nucleotide sequence ID" value="NC_016650.1"/>
</dbReference>
<evidence type="ECO:0000313" key="1">
    <source>
        <dbReference type="EMBL" id="AEV52101.1"/>
    </source>
</evidence>
<dbReference type="Proteomes" id="UP000005433">
    <property type="component" value="Segment"/>
</dbReference>
<protein>
    <submittedName>
        <fullName evidence="1">Uncharacterized protein</fullName>
    </submittedName>
</protein>
<dbReference type="KEGG" id="vg:11541179"/>
<keyword evidence="2" id="KW-1185">Reference proteome</keyword>
<sequence length="264" mass="29051">MSAHEWNGGAWTRAKELGFVDPTDGWMRDVKEAHLWDGTKFVRVYVKAQTVRDEFNRANGDLGTDWNAAVMSNPPTQIYSNAAHAADVNDNTGRQAASWVQRTTPLNRNQMYVKAQLTTSRWGNATNNYTTLFLGGHYAFGNGVFCYLSCSTGSSSYITTCNTLPNGAGNSATGGSNQTQRASGASISATDLIEFRRTRNFTTGIYTYTGYRNGSSFISWTDSTGIVPVGETRRSWGFCIESNDQIFQIQYSSPGIDWIEAGDL</sequence>